<feature type="region of interest" description="Disordered" evidence="1">
    <location>
        <begin position="602"/>
        <end position="629"/>
    </location>
</feature>
<feature type="region of interest" description="Disordered" evidence="1">
    <location>
        <begin position="334"/>
        <end position="587"/>
    </location>
</feature>
<dbReference type="Proteomes" id="UP000287651">
    <property type="component" value="Unassembled WGS sequence"/>
</dbReference>
<comment type="caution">
    <text evidence="2">The sequence shown here is derived from an EMBL/GenBank/DDBJ whole genome shotgun (WGS) entry which is preliminary data.</text>
</comment>
<reference evidence="2 3" key="1">
    <citation type="journal article" date="2014" name="Agronomy (Basel)">
        <title>A Draft Genome Sequence for Ensete ventricosum, the Drought-Tolerant Tree Against Hunger.</title>
        <authorList>
            <person name="Harrison J."/>
            <person name="Moore K.A."/>
            <person name="Paszkiewicz K."/>
            <person name="Jones T."/>
            <person name="Grant M."/>
            <person name="Ambacheew D."/>
            <person name="Muzemil S."/>
            <person name="Studholme D.J."/>
        </authorList>
    </citation>
    <scope>NUCLEOTIDE SEQUENCE [LARGE SCALE GENOMIC DNA]</scope>
</reference>
<evidence type="ECO:0000313" key="3">
    <source>
        <dbReference type="Proteomes" id="UP000287651"/>
    </source>
</evidence>
<sequence>MAYIVVSGEVAIGDGDGCGTFDGVNKPIHAVGHGDMVDPDVARTVDGYAIAVAPGSEAVVVLGVPDHAAVAGLDVMDVEVVDDDIVHELDSDAGAAYDPDVGAPAIDRLVAVDDQLLGEADVHVVGEHDPERPVLDHTVAEGALLRVDEVVVGRIGDDVELPLLPAGGVAAEALGAPGQLLAVVDPVLVAPPAPVDRVRRQARAMGSLPAEQAPPSLDRATSAFFCQYSSKSAIWALEKAAEAKKRREKKNNVGLDSITQPPFLLFPSSSMILFASMQYQTGPELVRSVCNESDSQIDPGQIPRILVACPRMGTKHTSRGPKWRRLQAYAVRTFPPGCSPSAGNPSGSSSATDEGGLDEGSSPDIAPAERGPVSDGTGASEPSQGGLDETKGSGAEELSLPEKRDLDSRKNIASGIRIFPPGCGANKSTEEGHFQCASVSQAKNLDKESRKEDERGSSSRDLNAYGATVESATIVSEFGEMERPSQSGKKVGDSQKRKVSEDPEQGAVDIKKQTPVREASEKNVSSVSAYDETLEAERKKRSLLKQQRQSGKKVGSNQKRKVTEDPDQGAIDIKIPTNEDGSSQSPGKTVIVLGVMAAQNCPWRNGRRSRVSKPRLGTRPKGKLETGSH</sequence>
<name>A0A427A568_ENSVE</name>
<accession>A0A427A568</accession>
<evidence type="ECO:0000256" key="1">
    <source>
        <dbReference type="SAM" id="MobiDB-lite"/>
    </source>
</evidence>
<dbReference type="EMBL" id="AMZH03003725">
    <property type="protein sequence ID" value="RRT71382.1"/>
    <property type="molecule type" value="Genomic_DNA"/>
</dbReference>
<proteinExistence type="predicted"/>
<feature type="compositionally biased region" description="Basic and acidic residues" evidence="1">
    <location>
        <begin position="444"/>
        <end position="458"/>
    </location>
</feature>
<feature type="compositionally biased region" description="Basic and acidic residues" evidence="1">
    <location>
        <begin position="400"/>
        <end position="410"/>
    </location>
</feature>
<feature type="compositionally biased region" description="Basic and acidic residues" evidence="1">
    <location>
        <begin position="490"/>
        <end position="501"/>
    </location>
</feature>
<feature type="compositionally biased region" description="Low complexity" evidence="1">
    <location>
        <begin position="335"/>
        <end position="350"/>
    </location>
</feature>
<protein>
    <submittedName>
        <fullName evidence="2">Uncharacterized protein</fullName>
    </submittedName>
</protein>
<gene>
    <name evidence="2" type="ORF">B296_00015597</name>
</gene>
<feature type="compositionally biased region" description="Basic residues" evidence="1">
    <location>
        <begin position="605"/>
        <end position="621"/>
    </location>
</feature>
<organism evidence="2 3">
    <name type="scientific">Ensete ventricosum</name>
    <name type="common">Abyssinian banana</name>
    <name type="synonym">Musa ensete</name>
    <dbReference type="NCBI Taxonomy" id="4639"/>
    <lineage>
        <taxon>Eukaryota</taxon>
        <taxon>Viridiplantae</taxon>
        <taxon>Streptophyta</taxon>
        <taxon>Embryophyta</taxon>
        <taxon>Tracheophyta</taxon>
        <taxon>Spermatophyta</taxon>
        <taxon>Magnoliopsida</taxon>
        <taxon>Liliopsida</taxon>
        <taxon>Zingiberales</taxon>
        <taxon>Musaceae</taxon>
        <taxon>Ensete</taxon>
    </lineage>
</organism>
<dbReference type="AlphaFoldDB" id="A0A427A568"/>
<evidence type="ECO:0000313" key="2">
    <source>
        <dbReference type="EMBL" id="RRT71382.1"/>
    </source>
</evidence>